<organism evidence="2 3">
    <name type="scientific">Linnemannia exigua</name>
    <dbReference type="NCBI Taxonomy" id="604196"/>
    <lineage>
        <taxon>Eukaryota</taxon>
        <taxon>Fungi</taxon>
        <taxon>Fungi incertae sedis</taxon>
        <taxon>Mucoromycota</taxon>
        <taxon>Mortierellomycotina</taxon>
        <taxon>Mortierellomycetes</taxon>
        <taxon>Mortierellales</taxon>
        <taxon>Mortierellaceae</taxon>
        <taxon>Linnemannia</taxon>
    </lineage>
</organism>
<accession>A0AAD4DLX8</accession>
<feature type="compositionally biased region" description="Basic and acidic residues" evidence="1">
    <location>
        <begin position="37"/>
        <end position="46"/>
    </location>
</feature>
<evidence type="ECO:0000313" key="3">
    <source>
        <dbReference type="Proteomes" id="UP001194580"/>
    </source>
</evidence>
<comment type="caution">
    <text evidence="2">The sequence shown here is derived from an EMBL/GenBank/DDBJ whole genome shotgun (WGS) entry which is preliminary data.</text>
</comment>
<protein>
    <submittedName>
        <fullName evidence="2">Uncharacterized protein</fullName>
    </submittedName>
</protein>
<feature type="region of interest" description="Disordered" evidence="1">
    <location>
        <begin position="1"/>
        <end position="103"/>
    </location>
</feature>
<dbReference type="Proteomes" id="UP001194580">
    <property type="component" value="Unassembled WGS sequence"/>
</dbReference>
<feature type="compositionally biased region" description="Low complexity" evidence="1">
    <location>
        <begin position="1"/>
        <end position="21"/>
    </location>
</feature>
<evidence type="ECO:0000256" key="1">
    <source>
        <dbReference type="SAM" id="MobiDB-lite"/>
    </source>
</evidence>
<dbReference type="EMBL" id="JAAAIL010000014">
    <property type="protein sequence ID" value="KAG0281587.1"/>
    <property type="molecule type" value="Genomic_DNA"/>
</dbReference>
<feature type="compositionally biased region" description="Basic and acidic residues" evidence="1">
    <location>
        <begin position="164"/>
        <end position="176"/>
    </location>
</feature>
<sequence length="359" mass="37057">MTTPGTHITTTSTTTTTTKPTAMEKVREKATQLADKLSGRTHDTNVYHDSNQPGPGFHGNIANPTDPVATYHAGQQPIDALHSDDTRHPHHHRDNNNQTTMPLHTGAAVGDAAVPHGNTVNRAAYQQKLDHNDPLAAGAVGSGPSGPAVPPKDDHSHRHHGFFGHHDKHDQHDQHHTTALAGANAVDPNLIHPSIVPHPQTAALGGSGGGVAGPTGTSHMPTYTTQTNAPTAAGIAAPVAPKTAEQGVYPSTAGTGTTGMGIHHDLHNMNHVHAQTATMPTTTTAAGTQIPMNANNSTFPVNQHNMHQANPVHSINNNTAAPVANVDANNSGIAPTVPAMGAPGTTTAAGTHMPGQYVA</sequence>
<name>A0AAD4DLX8_9FUNG</name>
<feature type="region of interest" description="Disordered" evidence="1">
    <location>
        <begin position="134"/>
        <end position="176"/>
    </location>
</feature>
<gene>
    <name evidence="2" type="ORF">BGZ95_001938</name>
</gene>
<proteinExistence type="predicted"/>
<keyword evidence="3" id="KW-1185">Reference proteome</keyword>
<dbReference type="AlphaFoldDB" id="A0AAD4DLX8"/>
<reference evidence="2" key="1">
    <citation type="journal article" date="2020" name="Fungal Divers.">
        <title>Resolving the Mortierellaceae phylogeny through synthesis of multi-gene phylogenetics and phylogenomics.</title>
        <authorList>
            <person name="Vandepol N."/>
            <person name="Liber J."/>
            <person name="Desiro A."/>
            <person name="Na H."/>
            <person name="Kennedy M."/>
            <person name="Barry K."/>
            <person name="Grigoriev I.V."/>
            <person name="Miller A.N."/>
            <person name="O'Donnell K."/>
            <person name="Stajich J.E."/>
            <person name="Bonito G."/>
        </authorList>
    </citation>
    <scope>NUCLEOTIDE SEQUENCE</scope>
    <source>
        <strain evidence="2">NRRL 28262</strain>
    </source>
</reference>
<evidence type="ECO:0000313" key="2">
    <source>
        <dbReference type="EMBL" id="KAG0281587.1"/>
    </source>
</evidence>